<dbReference type="AlphaFoldDB" id="A0A7K1KV63"/>
<dbReference type="EMBL" id="WOFH01000002">
    <property type="protein sequence ID" value="MUN36033.1"/>
    <property type="molecule type" value="Genomic_DNA"/>
</dbReference>
<comment type="caution">
    <text evidence="2">The sequence shown here is derived from an EMBL/GenBank/DDBJ whole genome shotgun (WGS) entry which is preliminary data.</text>
</comment>
<keyword evidence="1" id="KW-0472">Membrane</keyword>
<evidence type="ECO:0000313" key="3">
    <source>
        <dbReference type="Proteomes" id="UP000432015"/>
    </source>
</evidence>
<feature type="transmembrane region" description="Helical" evidence="1">
    <location>
        <begin position="50"/>
        <end position="69"/>
    </location>
</feature>
<keyword evidence="3" id="KW-1185">Reference proteome</keyword>
<evidence type="ECO:0000256" key="1">
    <source>
        <dbReference type="SAM" id="Phobius"/>
    </source>
</evidence>
<keyword evidence="1" id="KW-1133">Transmembrane helix</keyword>
<dbReference type="RefSeq" id="WP_156214996.1">
    <property type="nucleotide sequence ID" value="NZ_WOFH01000002.1"/>
</dbReference>
<evidence type="ECO:0000313" key="2">
    <source>
        <dbReference type="EMBL" id="MUN36033.1"/>
    </source>
</evidence>
<organism evidence="2 3">
    <name type="scientific">Actinomadura litoris</name>
    <dbReference type="NCBI Taxonomy" id="2678616"/>
    <lineage>
        <taxon>Bacteria</taxon>
        <taxon>Bacillati</taxon>
        <taxon>Actinomycetota</taxon>
        <taxon>Actinomycetes</taxon>
        <taxon>Streptosporangiales</taxon>
        <taxon>Thermomonosporaceae</taxon>
        <taxon>Actinomadura</taxon>
    </lineage>
</organism>
<feature type="transmembrane region" description="Helical" evidence="1">
    <location>
        <begin position="20"/>
        <end position="38"/>
    </location>
</feature>
<keyword evidence="1" id="KW-0812">Transmembrane</keyword>
<accession>A0A7K1KV63</accession>
<gene>
    <name evidence="2" type="ORF">GNZ18_05390</name>
</gene>
<sequence>MTLVEQVAPNLDGVLRRDAWWMGWNILLAWIPVGLGCVLFRRRSPSRSPLWWAGLVLFALFLPNAPYVVTDLVHLRGDIVLSTQDGPVVTAVLPVYAVLVGSGFLAYYLALGGALRYLTRIGLGAWRWRVTVAAHALCAIGIFLGRWARLNSWEPVVAPQAALERIVVHLTWQWAPALILGTFAVTWVGHFMTRALAVAFRDAALEGARRVQGALASL</sequence>
<protein>
    <submittedName>
        <fullName evidence="2">DUF1361 domain-containing protein</fullName>
    </submittedName>
</protein>
<dbReference type="InterPro" id="IPR009793">
    <property type="entry name" value="DUF1361"/>
</dbReference>
<name>A0A7K1KV63_9ACTN</name>
<reference evidence="2 3" key="1">
    <citation type="submission" date="2019-11" db="EMBL/GenBank/DDBJ databases">
        <authorList>
            <person name="Cao P."/>
        </authorList>
    </citation>
    <scope>NUCLEOTIDE SEQUENCE [LARGE SCALE GENOMIC DNA]</scope>
    <source>
        <strain evidence="2 3">NEAU-AAG5</strain>
    </source>
</reference>
<feature type="transmembrane region" description="Helical" evidence="1">
    <location>
        <begin position="89"/>
        <end position="110"/>
    </location>
</feature>
<feature type="transmembrane region" description="Helical" evidence="1">
    <location>
        <begin position="177"/>
        <end position="200"/>
    </location>
</feature>
<dbReference type="Proteomes" id="UP000432015">
    <property type="component" value="Unassembled WGS sequence"/>
</dbReference>
<feature type="transmembrane region" description="Helical" evidence="1">
    <location>
        <begin position="130"/>
        <end position="148"/>
    </location>
</feature>
<dbReference type="Pfam" id="PF07099">
    <property type="entry name" value="DUF1361"/>
    <property type="match status" value="1"/>
</dbReference>
<proteinExistence type="predicted"/>